<evidence type="ECO:0000256" key="1">
    <source>
        <dbReference type="ARBA" id="ARBA00022857"/>
    </source>
</evidence>
<comment type="similarity">
    <text evidence="3">Belongs to the aldo/keto reductase family. Aldo/keto reductase 2 subfamily.</text>
</comment>
<organism evidence="6 7">
    <name type="scientific">Massariosphaeria phaeospora</name>
    <dbReference type="NCBI Taxonomy" id="100035"/>
    <lineage>
        <taxon>Eukaryota</taxon>
        <taxon>Fungi</taxon>
        <taxon>Dikarya</taxon>
        <taxon>Ascomycota</taxon>
        <taxon>Pezizomycotina</taxon>
        <taxon>Dothideomycetes</taxon>
        <taxon>Pleosporomycetidae</taxon>
        <taxon>Pleosporales</taxon>
        <taxon>Pleosporales incertae sedis</taxon>
        <taxon>Massariosphaeria</taxon>
    </lineage>
</organism>
<reference evidence="6 7" key="1">
    <citation type="submission" date="2020-01" db="EMBL/GenBank/DDBJ databases">
        <authorList>
            <consortium name="DOE Joint Genome Institute"/>
            <person name="Haridas S."/>
            <person name="Albert R."/>
            <person name="Binder M."/>
            <person name="Bloem J."/>
            <person name="Labutti K."/>
            <person name="Salamov A."/>
            <person name="Andreopoulos B."/>
            <person name="Baker S.E."/>
            <person name="Barry K."/>
            <person name="Bills G."/>
            <person name="Bluhm B.H."/>
            <person name="Cannon C."/>
            <person name="Castanera R."/>
            <person name="Culley D.E."/>
            <person name="Daum C."/>
            <person name="Ezra D."/>
            <person name="Gonzalez J.B."/>
            <person name="Henrissat B."/>
            <person name="Kuo A."/>
            <person name="Liang C."/>
            <person name="Lipzen A."/>
            <person name="Lutzoni F."/>
            <person name="Magnuson J."/>
            <person name="Mondo S."/>
            <person name="Nolan M."/>
            <person name="Ohm R."/>
            <person name="Pangilinan J."/>
            <person name="Park H.-J.H."/>
            <person name="Ramirez L."/>
            <person name="Alfaro M."/>
            <person name="Sun H."/>
            <person name="Tritt A."/>
            <person name="Yoshinaga Y."/>
            <person name="Zwiers L.-H.L."/>
            <person name="Turgeon B.G."/>
            <person name="Goodwin S.B."/>
            <person name="Spatafora J.W."/>
            <person name="Crous P.W."/>
            <person name="Grigoriev I.V."/>
        </authorList>
    </citation>
    <scope>NUCLEOTIDE SEQUENCE [LARGE SCALE GENOMIC DNA]</scope>
    <source>
        <strain evidence="6 7">CBS 611.86</strain>
    </source>
</reference>
<keyword evidence="1" id="KW-0521">NADP</keyword>
<protein>
    <submittedName>
        <fullName evidence="6">Aryl-alcohol dehydrogenase</fullName>
    </submittedName>
</protein>
<dbReference type="Proteomes" id="UP000481861">
    <property type="component" value="Unassembled WGS sequence"/>
</dbReference>
<accession>A0A7C8MRM4</accession>
<evidence type="ECO:0000256" key="3">
    <source>
        <dbReference type="ARBA" id="ARBA00038157"/>
    </source>
</evidence>
<evidence type="ECO:0000259" key="5">
    <source>
        <dbReference type="Pfam" id="PF00248"/>
    </source>
</evidence>
<name>A0A7C8MRM4_9PLEO</name>
<feature type="region of interest" description="Disordered" evidence="4">
    <location>
        <begin position="348"/>
        <end position="367"/>
    </location>
</feature>
<evidence type="ECO:0000313" key="7">
    <source>
        <dbReference type="Proteomes" id="UP000481861"/>
    </source>
</evidence>
<dbReference type="PANTHER" id="PTHR43364">
    <property type="entry name" value="NADH-SPECIFIC METHYLGLYOXAL REDUCTASE-RELATED"/>
    <property type="match status" value="1"/>
</dbReference>
<dbReference type="SUPFAM" id="SSF51430">
    <property type="entry name" value="NAD(P)-linked oxidoreductase"/>
    <property type="match status" value="1"/>
</dbReference>
<dbReference type="EMBL" id="JAADJZ010000004">
    <property type="protein sequence ID" value="KAF2875404.1"/>
    <property type="molecule type" value="Genomic_DNA"/>
</dbReference>
<feature type="domain" description="NADP-dependent oxidoreductase" evidence="5">
    <location>
        <begin position="26"/>
        <end position="302"/>
    </location>
</feature>
<evidence type="ECO:0000256" key="4">
    <source>
        <dbReference type="SAM" id="MobiDB-lite"/>
    </source>
</evidence>
<dbReference type="OrthoDB" id="48988at2759"/>
<proteinExistence type="inferred from homology"/>
<dbReference type="AlphaFoldDB" id="A0A7C8MRM4"/>
<dbReference type="Gene3D" id="3.20.20.100">
    <property type="entry name" value="NADP-dependent oxidoreductase domain"/>
    <property type="match status" value="1"/>
</dbReference>
<comment type="caution">
    <text evidence="6">The sequence shown here is derived from an EMBL/GenBank/DDBJ whole genome shotgun (WGS) entry which is preliminary data.</text>
</comment>
<dbReference type="InterPro" id="IPR036812">
    <property type="entry name" value="NAD(P)_OxRdtase_dom_sf"/>
</dbReference>
<keyword evidence="2" id="KW-0560">Oxidoreductase</keyword>
<dbReference type="Pfam" id="PF00248">
    <property type="entry name" value="Aldo_ket_red"/>
    <property type="match status" value="1"/>
</dbReference>
<dbReference type="InterPro" id="IPR023210">
    <property type="entry name" value="NADP_OxRdtase_dom"/>
</dbReference>
<evidence type="ECO:0000256" key="2">
    <source>
        <dbReference type="ARBA" id="ARBA00023002"/>
    </source>
</evidence>
<evidence type="ECO:0000313" key="6">
    <source>
        <dbReference type="EMBL" id="KAF2875404.1"/>
    </source>
</evidence>
<keyword evidence="7" id="KW-1185">Reference proteome</keyword>
<gene>
    <name evidence="6" type="ORF">BDV95DRAFT_626008</name>
</gene>
<sequence length="367" mass="41077">MAAIPIPPPPSLLARHRILAPTAGQLGECDKETSFGILDYFYSQGGNFIDTAVNYQDGDSKTWLGEWMEKRRLRDDMVVATKYTGNHTAHLGNQMIHSNTGGTRSLERLRTSYIDLYYVHLWDSTTSIPEVMNALNDLVRSRKVLYLGISDTPAWLVVKMNCYARQHGLTQFSVYQGRWSAAERDFERDIIPMCQDEGMSLAPWGVIGSGYFKSKEQRAKGGGRDFAAIITGKEAQVSDVLERVAAKKNTLITSVAMAYVMHKAPYTFPIVGGRKIEHLKGNIEALGLKLSEDDIREIEGAYKFELGFPNNMWNPQNKMILGPEDNAFNARHGMFDYVVKPGPIKPHEGPLDKPFKDLSAPSVKTDI</sequence>
<dbReference type="GO" id="GO:0016491">
    <property type="term" value="F:oxidoreductase activity"/>
    <property type="evidence" value="ECO:0007669"/>
    <property type="project" value="UniProtKB-KW"/>
</dbReference>
<dbReference type="InterPro" id="IPR050523">
    <property type="entry name" value="AKR_Detox_Biosynth"/>
</dbReference>
<dbReference type="PANTHER" id="PTHR43364:SF7">
    <property type="entry name" value="NADP-DEPENDENT OXIDOREDUCTASE DOMAIN-CONTAINING PROTEIN-RELATED"/>
    <property type="match status" value="1"/>
</dbReference>